<dbReference type="CDD" id="cd07984">
    <property type="entry name" value="LPLAT_LABLAT-like"/>
    <property type="match status" value="1"/>
</dbReference>
<dbReference type="GO" id="GO:0016746">
    <property type="term" value="F:acyltransferase activity"/>
    <property type="evidence" value="ECO:0007669"/>
    <property type="project" value="UniProtKB-KW"/>
</dbReference>
<evidence type="ECO:0000313" key="7">
    <source>
        <dbReference type="EMBL" id="MEX6429131.1"/>
    </source>
</evidence>
<sequence length="313" mass="34795">MSGQRGSVRKDGEGVASRARLLRVGVSVLRRLPRGCDRLLWSAGGFLSYCTAGQQRSIVRENQRLALRARPGSEGISRWRLEWSTCRAYYFYARYWVEILRLGSLAIPEVVMRVDAVDAEQFVARRLARQPTIVVLAHTGNWEWGGAWASITCNGVTAVAESLGDPMMTQWFLETRRRLGIKIILTGGDVARSLLRSLRDGELVALLADRDISGRGEVVKFLGENIALASGPGVLSVMSGAPIFPVGTYQRRGGRHEVRFFPPIEPPTQGTRAERVAQVMRQVAAAVETIVVAEPHQWHNFQRYDESPDRGTP</sequence>
<evidence type="ECO:0000256" key="2">
    <source>
        <dbReference type="ARBA" id="ARBA00022475"/>
    </source>
</evidence>
<proteinExistence type="predicted"/>
<keyword evidence="2" id="KW-1003">Cell membrane</keyword>
<keyword evidence="8" id="KW-1185">Reference proteome</keyword>
<dbReference type="EMBL" id="JBFSHR010000011">
    <property type="protein sequence ID" value="MEX6429131.1"/>
    <property type="molecule type" value="Genomic_DNA"/>
</dbReference>
<evidence type="ECO:0000256" key="5">
    <source>
        <dbReference type="ARBA" id="ARBA00023136"/>
    </source>
</evidence>
<comment type="caution">
    <text evidence="7">The sequence shown here is derived from an EMBL/GenBank/DDBJ whole genome shotgun (WGS) entry which is preliminary data.</text>
</comment>
<evidence type="ECO:0000313" key="8">
    <source>
        <dbReference type="Proteomes" id="UP001560267"/>
    </source>
</evidence>
<keyword evidence="6 7" id="KW-0012">Acyltransferase</keyword>
<keyword evidence="3" id="KW-0997">Cell inner membrane</keyword>
<protein>
    <submittedName>
        <fullName evidence="7">Lysophospholipid acyltransferase family protein</fullName>
    </submittedName>
</protein>
<name>A0ABV3Y2D8_9ACTN</name>
<keyword evidence="5" id="KW-0472">Membrane</keyword>
<evidence type="ECO:0000256" key="6">
    <source>
        <dbReference type="ARBA" id="ARBA00023315"/>
    </source>
</evidence>
<dbReference type="Proteomes" id="UP001560267">
    <property type="component" value="Unassembled WGS sequence"/>
</dbReference>
<evidence type="ECO:0000256" key="4">
    <source>
        <dbReference type="ARBA" id="ARBA00022679"/>
    </source>
</evidence>
<dbReference type="InterPro" id="IPR004960">
    <property type="entry name" value="LipA_acyltrans"/>
</dbReference>
<reference evidence="7 8" key="1">
    <citation type="submission" date="2024-07" db="EMBL/GenBank/DDBJ databases">
        <title>Draft Genome Sequence of Ferrimicrobium acidiphilum Strain YE2023, Isolated from a Pulp of Bioleach Reactor.</title>
        <authorList>
            <person name="Elkina Y.A."/>
            <person name="Bulaeva A.G."/>
            <person name="Beletsky A.V."/>
            <person name="Mardanov A.V."/>
        </authorList>
    </citation>
    <scope>NUCLEOTIDE SEQUENCE [LARGE SCALE GENOMIC DNA]</scope>
    <source>
        <strain evidence="7 8">YE2023</strain>
    </source>
</reference>
<keyword evidence="4" id="KW-0808">Transferase</keyword>
<dbReference type="Pfam" id="PF03279">
    <property type="entry name" value="Lip_A_acyltrans"/>
    <property type="match status" value="1"/>
</dbReference>
<dbReference type="PANTHER" id="PTHR30606">
    <property type="entry name" value="LIPID A BIOSYNTHESIS LAUROYL ACYLTRANSFERASE"/>
    <property type="match status" value="1"/>
</dbReference>
<evidence type="ECO:0000256" key="1">
    <source>
        <dbReference type="ARBA" id="ARBA00004533"/>
    </source>
</evidence>
<evidence type="ECO:0000256" key="3">
    <source>
        <dbReference type="ARBA" id="ARBA00022519"/>
    </source>
</evidence>
<comment type="subcellular location">
    <subcellularLocation>
        <location evidence="1">Cell inner membrane</location>
    </subcellularLocation>
</comment>
<dbReference type="PANTHER" id="PTHR30606:SF10">
    <property type="entry name" value="PHOSPHATIDYLINOSITOL MANNOSIDE ACYLTRANSFERASE"/>
    <property type="match status" value="1"/>
</dbReference>
<dbReference type="RefSeq" id="WP_369084323.1">
    <property type="nucleotide sequence ID" value="NZ_JBFSHR010000011.1"/>
</dbReference>
<accession>A0ABV3Y2D8</accession>
<gene>
    <name evidence="7" type="ORF">AB6A68_04680</name>
</gene>
<organism evidence="7 8">
    <name type="scientific">Ferrimicrobium acidiphilum</name>
    <dbReference type="NCBI Taxonomy" id="121039"/>
    <lineage>
        <taxon>Bacteria</taxon>
        <taxon>Bacillati</taxon>
        <taxon>Actinomycetota</taxon>
        <taxon>Acidimicrobiia</taxon>
        <taxon>Acidimicrobiales</taxon>
        <taxon>Acidimicrobiaceae</taxon>
        <taxon>Ferrimicrobium</taxon>
    </lineage>
</organism>